<keyword evidence="1" id="KW-0694">RNA-binding</keyword>
<accession>K7GF01</accession>
<evidence type="ECO:0000313" key="3">
    <source>
        <dbReference type="Ensembl" id="ENSPSIP00000018862.1"/>
    </source>
</evidence>
<dbReference type="SMART" id="SM00360">
    <property type="entry name" value="RRM"/>
    <property type="match status" value="1"/>
</dbReference>
<protein>
    <recommendedName>
        <fullName evidence="2">RRM domain-containing protein</fullName>
    </recommendedName>
</protein>
<evidence type="ECO:0000259" key="2">
    <source>
        <dbReference type="PROSITE" id="PS50102"/>
    </source>
</evidence>
<organism evidence="3 4">
    <name type="scientific">Pelodiscus sinensis</name>
    <name type="common">Chinese softshell turtle</name>
    <name type="synonym">Trionyx sinensis</name>
    <dbReference type="NCBI Taxonomy" id="13735"/>
    <lineage>
        <taxon>Eukaryota</taxon>
        <taxon>Metazoa</taxon>
        <taxon>Chordata</taxon>
        <taxon>Craniata</taxon>
        <taxon>Vertebrata</taxon>
        <taxon>Euteleostomi</taxon>
        <taxon>Archelosauria</taxon>
        <taxon>Testudinata</taxon>
        <taxon>Testudines</taxon>
        <taxon>Cryptodira</taxon>
        <taxon>Trionychia</taxon>
        <taxon>Trionychidae</taxon>
        <taxon>Pelodiscus</taxon>
    </lineage>
</organism>
<reference evidence="3" key="4">
    <citation type="submission" date="2025-09" db="UniProtKB">
        <authorList>
            <consortium name="Ensembl"/>
        </authorList>
    </citation>
    <scope>IDENTIFICATION</scope>
</reference>
<evidence type="ECO:0000313" key="4">
    <source>
        <dbReference type="Proteomes" id="UP000007267"/>
    </source>
</evidence>
<dbReference type="GeneTree" id="ENSGT00940000165690"/>
<sequence>MKSSKSEPNKHYFIHVGGLSPAVSEADLRSHFQKYQVSEVSICEFSSNYRYASLSLKNASKAKLAVEEMNGKEIKGKAINVHLVKTSGVNIVPASQKISRPLHCENQATDNFEKNIQARTTCSASDSLKVPSTTSACLKTLAPPSASSTVFAPTLASSKRLSSDLKPPRHQLEHFLFSIDQQSIRENPLRVKPVQFSPNPSATFIPPNTLNLSSFTKLMKKLKELHPKASSDNIVDALVEVRTNNKGFLSGLSIKTIVEKASFVLEKSASKCEKK</sequence>
<dbReference type="PANTHER" id="PTHR17550:SF7">
    <property type="entry name" value="RNA-BINDING PROTEIN 44"/>
    <property type="match status" value="1"/>
</dbReference>
<dbReference type="PANTHER" id="PTHR17550">
    <property type="entry name" value="E3 UBIQUITIN-PROTEIN LIGASE TTC3"/>
    <property type="match status" value="1"/>
</dbReference>
<dbReference type="eggNOG" id="ENOG502S2NU">
    <property type="taxonomic scope" value="Eukaryota"/>
</dbReference>
<dbReference type="PROSITE" id="PS50102">
    <property type="entry name" value="RRM"/>
    <property type="match status" value="1"/>
</dbReference>
<dbReference type="Pfam" id="PF24905">
    <property type="entry name" value="TTC3_9th"/>
    <property type="match status" value="1"/>
</dbReference>
<evidence type="ECO:0000256" key="1">
    <source>
        <dbReference type="PROSITE-ProRule" id="PRU00176"/>
    </source>
</evidence>
<dbReference type="Pfam" id="PF00076">
    <property type="entry name" value="RRM_1"/>
    <property type="match status" value="1"/>
</dbReference>
<proteinExistence type="predicted"/>
<reference evidence="3" key="3">
    <citation type="submission" date="2025-08" db="UniProtKB">
        <authorList>
            <consortium name="Ensembl"/>
        </authorList>
    </citation>
    <scope>IDENTIFICATION</scope>
</reference>
<name>K7GF01_PELSI</name>
<dbReference type="Proteomes" id="UP000007267">
    <property type="component" value="Unassembled WGS sequence"/>
</dbReference>
<dbReference type="InterPro" id="IPR035979">
    <property type="entry name" value="RBD_domain_sf"/>
</dbReference>
<keyword evidence="4" id="KW-1185">Reference proteome</keyword>
<dbReference type="STRING" id="13735.ENSPSIP00000018862"/>
<dbReference type="AlphaFoldDB" id="K7GF01"/>
<feature type="domain" description="RRM" evidence="2">
    <location>
        <begin position="12"/>
        <end position="86"/>
    </location>
</feature>
<dbReference type="HOGENOM" id="CLU_088279_0_0_1"/>
<reference evidence="4" key="2">
    <citation type="journal article" date="2013" name="Nat. Genet.">
        <title>The draft genomes of soft-shell turtle and green sea turtle yield insights into the development and evolution of the turtle-specific body plan.</title>
        <authorList>
            <person name="Wang Z."/>
            <person name="Pascual-Anaya J."/>
            <person name="Zadissa A."/>
            <person name="Li W."/>
            <person name="Niimura Y."/>
            <person name="Huang Z."/>
            <person name="Li C."/>
            <person name="White S."/>
            <person name="Xiong Z."/>
            <person name="Fang D."/>
            <person name="Wang B."/>
            <person name="Ming Y."/>
            <person name="Chen Y."/>
            <person name="Zheng Y."/>
            <person name="Kuraku S."/>
            <person name="Pignatelli M."/>
            <person name="Herrero J."/>
            <person name="Beal K."/>
            <person name="Nozawa M."/>
            <person name="Li Q."/>
            <person name="Wang J."/>
            <person name="Zhang H."/>
            <person name="Yu L."/>
            <person name="Shigenobu S."/>
            <person name="Wang J."/>
            <person name="Liu J."/>
            <person name="Flicek P."/>
            <person name="Searle S."/>
            <person name="Wang J."/>
            <person name="Kuratani S."/>
            <person name="Yin Y."/>
            <person name="Aken B."/>
            <person name="Zhang G."/>
            <person name="Irie N."/>
        </authorList>
    </citation>
    <scope>NUCLEOTIDE SEQUENCE [LARGE SCALE GENOMIC DNA]</scope>
    <source>
        <strain evidence="4">Daiwa-1</strain>
    </source>
</reference>
<dbReference type="Gene3D" id="3.30.70.330">
    <property type="match status" value="1"/>
</dbReference>
<dbReference type="EMBL" id="AGCU01115562">
    <property type="status" value="NOT_ANNOTATED_CDS"/>
    <property type="molecule type" value="Genomic_DNA"/>
</dbReference>
<dbReference type="SUPFAM" id="SSF54928">
    <property type="entry name" value="RNA-binding domain, RBD"/>
    <property type="match status" value="1"/>
</dbReference>
<dbReference type="InterPro" id="IPR000504">
    <property type="entry name" value="RRM_dom"/>
</dbReference>
<reference evidence="4" key="1">
    <citation type="submission" date="2011-10" db="EMBL/GenBank/DDBJ databases">
        <authorList>
            <consortium name="Soft-shell Turtle Genome Consortium"/>
        </authorList>
    </citation>
    <scope>NUCLEOTIDE SEQUENCE [LARGE SCALE GENOMIC DNA]</scope>
    <source>
        <strain evidence="4">Daiwa-1</strain>
    </source>
</reference>
<dbReference type="InterPro" id="IPR012677">
    <property type="entry name" value="Nucleotide-bd_a/b_plait_sf"/>
</dbReference>
<dbReference type="OMA" id="ENTVNCA"/>
<dbReference type="Ensembl" id="ENSPSIT00000018948.1">
    <property type="protein sequence ID" value="ENSPSIP00000018862.1"/>
    <property type="gene ID" value="ENSPSIG00000016767.1"/>
</dbReference>
<dbReference type="GO" id="GO:0003723">
    <property type="term" value="F:RNA binding"/>
    <property type="evidence" value="ECO:0007669"/>
    <property type="project" value="UniProtKB-UniRule"/>
</dbReference>
<dbReference type="InterPro" id="IPR056870">
    <property type="entry name" value="TTC3/DZIP3/RBM44-like_helical"/>
</dbReference>